<evidence type="ECO:0000313" key="2">
    <source>
        <dbReference type="Proteomes" id="UP000295124"/>
    </source>
</evidence>
<dbReference type="EMBL" id="SMKX01000056">
    <property type="protein sequence ID" value="TDD58215.1"/>
    <property type="molecule type" value="Genomic_DNA"/>
</dbReference>
<keyword evidence="2" id="KW-1185">Reference proteome</keyword>
<comment type="caution">
    <text evidence="1">The sequence shown here is derived from an EMBL/GenBank/DDBJ whole genome shotgun (WGS) entry which is preliminary data.</text>
</comment>
<dbReference type="RefSeq" id="WP_132169557.1">
    <property type="nucleotide sequence ID" value="NZ_SMKX01000056.1"/>
</dbReference>
<accession>A0A4R4ZID3</accession>
<proteinExistence type="predicted"/>
<reference evidence="1 2" key="1">
    <citation type="submission" date="2019-03" db="EMBL/GenBank/DDBJ databases">
        <title>Draft genome sequences of novel Actinobacteria.</title>
        <authorList>
            <person name="Sahin N."/>
            <person name="Ay H."/>
            <person name="Saygin H."/>
        </authorList>
    </citation>
    <scope>NUCLEOTIDE SEQUENCE [LARGE SCALE GENOMIC DNA]</scope>
    <source>
        <strain evidence="1 2">JCM 13523</strain>
    </source>
</reference>
<name>A0A4R4ZID3_9ACTN</name>
<dbReference type="AlphaFoldDB" id="A0A4R4ZID3"/>
<organism evidence="1 2">
    <name type="scientific">Kribbella antibiotica</name>
    <dbReference type="NCBI Taxonomy" id="190195"/>
    <lineage>
        <taxon>Bacteria</taxon>
        <taxon>Bacillati</taxon>
        <taxon>Actinomycetota</taxon>
        <taxon>Actinomycetes</taxon>
        <taxon>Propionibacteriales</taxon>
        <taxon>Kribbellaceae</taxon>
        <taxon>Kribbella</taxon>
    </lineage>
</organism>
<protein>
    <submittedName>
        <fullName evidence="1">Uncharacterized protein</fullName>
    </submittedName>
</protein>
<evidence type="ECO:0000313" key="1">
    <source>
        <dbReference type="EMBL" id="TDD58215.1"/>
    </source>
</evidence>
<dbReference type="Proteomes" id="UP000295124">
    <property type="component" value="Unassembled WGS sequence"/>
</dbReference>
<sequence>MTELTSGAGFLGLHAGIDRVVRLKPVTGGTGMSEPPSLTEREIRIYVERCPEPQQPAFEGWLRGTHHLDGELIAAEVPPRDGSQQKRDRTI</sequence>
<gene>
    <name evidence="1" type="ORF">E1263_20065</name>
</gene>